<dbReference type="RefSeq" id="WP_086440564.1">
    <property type="nucleotide sequence ID" value="NZ_CP059075.1"/>
</dbReference>
<evidence type="ECO:0000256" key="1">
    <source>
        <dbReference type="SAM" id="MobiDB-lite"/>
    </source>
</evidence>
<evidence type="ECO:0000313" key="2">
    <source>
        <dbReference type="EMBL" id="QRE04886.1"/>
    </source>
</evidence>
<feature type="region of interest" description="Disordered" evidence="1">
    <location>
        <begin position="297"/>
        <end position="344"/>
    </location>
</feature>
<reference evidence="2 3" key="1">
    <citation type="submission" date="2020-07" db="EMBL/GenBank/DDBJ databases">
        <title>Genomic characterization of Flavobacterium psychrophilum strains.</title>
        <authorList>
            <person name="Castillo D."/>
            <person name="Jorgensen J."/>
            <person name="Middelboe M."/>
        </authorList>
    </citation>
    <scope>NUCLEOTIDE SEQUENCE [LARGE SCALE GENOMIC DNA]</scope>
    <source>
        <strain evidence="2 3">FPS-R7</strain>
    </source>
</reference>
<sequence length="344" mass="37518">MKKLVTLLLVFLLFICGVKGYAQEKLSKEEKARREKNIQAGNPFARFGKKVKIATLSNGKYLEFHDLDSIVTIGTTRWHVKSKKMVGDIVRDTLNPDAQPIGDSPGMWMSPDPLSEEFPSYSPYNMCLNNPVNLVDPDGRAPDWYTDDKNNVVYDKNINSQADLDKAKIKGTYIAESFVAKDQNGSVFSFNSNGSVEKSEATVPMLKSAGIDTNSMFEVKSTITKNGVGVAQPQQANPLLIFALSTGTADAITPDPTDAVALPKGIGYGILATAAVLTGYLLEKSDIIMQFAKTKPGKAAEVNGAEHTSGARASTANTHEAGQTRKQQVNRDKKRQNPNWKSNK</sequence>
<accession>A0A7U2NGT3</accession>
<gene>
    <name evidence="2" type="ORF">H0H26_04665</name>
</gene>
<organism evidence="2 3">
    <name type="scientific">Flavobacterium psychrophilum</name>
    <dbReference type="NCBI Taxonomy" id="96345"/>
    <lineage>
        <taxon>Bacteria</taxon>
        <taxon>Pseudomonadati</taxon>
        <taxon>Bacteroidota</taxon>
        <taxon>Flavobacteriia</taxon>
        <taxon>Flavobacteriales</taxon>
        <taxon>Flavobacteriaceae</taxon>
        <taxon>Flavobacterium</taxon>
    </lineage>
</organism>
<evidence type="ECO:0000313" key="3">
    <source>
        <dbReference type="Proteomes" id="UP000596329"/>
    </source>
</evidence>
<name>A0A7U2NGT3_FLAPS</name>
<dbReference type="AlphaFoldDB" id="A0A7U2NGT3"/>
<evidence type="ECO:0008006" key="4">
    <source>
        <dbReference type="Google" id="ProtNLM"/>
    </source>
</evidence>
<dbReference type="Gene3D" id="2.180.10.10">
    <property type="entry name" value="RHS repeat-associated core"/>
    <property type="match status" value="1"/>
</dbReference>
<feature type="compositionally biased region" description="Polar residues" evidence="1">
    <location>
        <begin position="311"/>
        <end position="327"/>
    </location>
</feature>
<dbReference type="Proteomes" id="UP000596329">
    <property type="component" value="Chromosome"/>
</dbReference>
<protein>
    <recommendedName>
        <fullName evidence="4">RHS repeat-associated core domain-containing protein</fullName>
    </recommendedName>
</protein>
<proteinExistence type="predicted"/>
<dbReference type="EMBL" id="CP059075">
    <property type="protein sequence ID" value="QRE04886.1"/>
    <property type="molecule type" value="Genomic_DNA"/>
</dbReference>